<evidence type="ECO:0000256" key="2">
    <source>
        <dbReference type="SAM" id="Phobius"/>
    </source>
</evidence>
<gene>
    <name evidence="4" type="ORF">SAMN05216490_3741</name>
</gene>
<dbReference type="EMBL" id="LT629740">
    <property type="protein sequence ID" value="SDT49856.1"/>
    <property type="molecule type" value="Genomic_DNA"/>
</dbReference>
<reference evidence="4 5" key="1">
    <citation type="submission" date="2016-10" db="EMBL/GenBank/DDBJ databases">
        <authorList>
            <person name="de Groot N.N."/>
        </authorList>
    </citation>
    <scope>NUCLEOTIDE SEQUENCE [LARGE SCALE GENOMIC DNA]</scope>
    <source>
        <strain evidence="4 5">MP1X4</strain>
    </source>
</reference>
<feature type="transmembrane region" description="Helical" evidence="2">
    <location>
        <begin position="186"/>
        <end position="204"/>
    </location>
</feature>
<keyword evidence="3" id="KW-0732">Signal</keyword>
<dbReference type="RefSeq" id="WP_091376397.1">
    <property type="nucleotide sequence ID" value="NZ_LT629740.1"/>
</dbReference>
<keyword evidence="1" id="KW-0175">Coiled coil</keyword>
<dbReference type="AlphaFoldDB" id="A0A1H2AWI2"/>
<evidence type="ECO:0000256" key="1">
    <source>
        <dbReference type="SAM" id="Coils"/>
    </source>
</evidence>
<feature type="signal peptide" evidence="3">
    <location>
        <begin position="1"/>
        <end position="23"/>
    </location>
</feature>
<name>A0A1H2AWI2_MUCMA</name>
<feature type="chain" id="PRO_5009269260" evidence="3">
    <location>
        <begin position="24"/>
        <end position="258"/>
    </location>
</feature>
<evidence type="ECO:0000256" key="3">
    <source>
        <dbReference type="SAM" id="SignalP"/>
    </source>
</evidence>
<keyword evidence="2" id="KW-1133">Transmembrane helix</keyword>
<keyword evidence="2" id="KW-0472">Membrane</keyword>
<accession>A0A1H2AWI2</accession>
<keyword evidence="5" id="KW-1185">Reference proteome</keyword>
<keyword evidence="2" id="KW-0812">Transmembrane</keyword>
<feature type="coiled-coil region" evidence="1">
    <location>
        <begin position="220"/>
        <end position="258"/>
    </location>
</feature>
<organism evidence="4 5">
    <name type="scientific">Mucilaginibacter mallensis</name>
    <dbReference type="NCBI Taxonomy" id="652787"/>
    <lineage>
        <taxon>Bacteria</taxon>
        <taxon>Pseudomonadati</taxon>
        <taxon>Bacteroidota</taxon>
        <taxon>Sphingobacteriia</taxon>
        <taxon>Sphingobacteriales</taxon>
        <taxon>Sphingobacteriaceae</taxon>
        <taxon>Mucilaginibacter</taxon>
    </lineage>
</organism>
<protein>
    <submittedName>
        <fullName evidence="4">Uncharacterized protein</fullName>
    </submittedName>
</protein>
<dbReference type="STRING" id="652787.SAMN05216490_3741"/>
<dbReference type="Proteomes" id="UP000199679">
    <property type="component" value="Chromosome I"/>
</dbReference>
<dbReference type="OrthoDB" id="981213at2"/>
<evidence type="ECO:0000313" key="4">
    <source>
        <dbReference type="EMBL" id="SDT49856.1"/>
    </source>
</evidence>
<proteinExistence type="predicted"/>
<evidence type="ECO:0000313" key="5">
    <source>
        <dbReference type="Proteomes" id="UP000199679"/>
    </source>
</evidence>
<sequence length="258" mass="28330">MKKLFALPLIAAFICITMVAAHAQDSVKTTPTPVTSTTTDEAKPAATVKVKKLAPKFFKKAVDSTTHATITAQKTHFTDTTKVVAAKPEPPQDKTLNGQYRYLLSKIYGGTQQDLVGAFHKSFIDTLTQVRQALKASQDKLTLQTKTIDSLQNSAKTSGESLSEANAKRNEVSLLGIDIDKSTYNIIMWGLVLVFGATAAIVIGRSGAASSEAKYRVQLYNELEEDYKNYKAKANEKEKKLARELQTERNKLDDLLGK</sequence>